<proteinExistence type="predicted"/>
<keyword evidence="5" id="KW-1185">Reference proteome</keyword>
<dbReference type="NCBIfam" id="TIGR00254">
    <property type="entry name" value="GGDEF"/>
    <property type="match status" value="1"/>
</dbReference>
<dbReference type="InterPro" id="IPR052155">
    <property type="entry name" value="Biofilm_reg_signaling"/>
</dbReference>
<reference evidence="4" key="1">
    <citation type="submission" date="2022-09" db="EMBL/GenBank/DDBJ databases">
        <title>Culturomic study of gut microbiota in children with autism spectrum disorder.</title>
        <authorList>
            <person name="Efimov B.A."/>
            <person name="Chaplin A.V."/>
            <person name="Sokolova S.R."/>
            <person name="Pikina A.P."/>
            <person name="Korzhanova M."/>
            <person name="Belova V."/>
            <person name="Korostin D."/>
        </authorList>
    </citation>
    <scope>NUCLEOTIDE SEQUENCE</scope>
    <source>
        <strain evidence="4">ASD5510</strain>
    </source>
</reference>
<dbReference type="InterPro" id="IPR043128">
    <property type="entry name" value="Rev_trsase/Diguanyl_cyclase"/>
</dbReference>
<dbReference type="AlphaFoldDB" id="A0A9J6QLJ3"/>
<name>A0A9J6QLJ3_9FIRM</name>
<gene>
    <name evidence="4" type="ORF">OBO34_06660</name>
</gene>
<dbReference type="CDD" id="cd06225">
    <property type="entry name" value="HAMP"/>
    <property type="match status" value="1"/>
</dbReference>
<evidence type="ECO:0000313" key="5">
    <source>
        <dbReference type="Proteomes" id="UP001065549"/>
    </source>
</evidence>
<keyword evidence="1" id="KW-0812">Transmembrane</keyword>
<keyword evidence="1" id="KW-1133">Transmembrane helix</keyword>
<dbReference type="Gene3D" id="6.10.340.10">
    <property type="match status" value="1"/>
</dbReference>
<evidence type="ECO:0000313" key="4">
    <source>
        <dbReference type="EMBL" id="MCU7378033.1"/>
    </source>
</evidence>
<dbReference type="InterPro" id="IPR003660">
    <property type="entry name" value="HAMP_dom"/>
</dbReference>
<evidence type="ECO:0000259" key="2">
    <source>
        <dbReference type="PROSITE" id="PS50885"/>
    </source>
</evidence>
<dbReference type="Pfam" id="PF00672">
    <property type="entry name" value="HAMP"/>
    <property type="match status" value="1"/>
</dbReference>
<dbReference type="SMART" id="SM00267">
    <property type="entry name" value="GGDEF"/>
    <property type="match status" value="1"/>
</dbReference>
<feature type="transmembrane region" description="Helical" evidence="1">
    <location>
        <begin position="288"/>
        <end position="307"/>
    </location>
</feature>
<sequence length="648" mass="73536">MKKAITLRLCIVIVVSMAATAVLSYYIQIKSAREAMETNAELRINQVKEILEKNSAEIEKLKQNLEEDYFVRAKAAAYIIQNQPEVIDDLKELRKIASLLQVDELHLFDTKGKLFSGSVPKYYNYTFESGEQMKFFLPMLKDKSMQLCQEVTPNTAENKLMQYIAVWREDQKGIVQIGMEPIRLLEAMKKNELSHIFDLMTTEDGITIFAVDLDTGKISGSTDKQLLNKKAADLGLDVSAPELGKERQSGKITFGGKDNYCVMEATDNVLVCVSGTHEKIYENVPSNMALIIFSLALLAIVVILLLLRILDNMIINGIYGIIAGTKKIAAGDLDYRVEIDHSPEFAMLSSNLNHMVESLLETTSKLSLVFQSVDIPVAVYEYNQDMERVLATSKIGEILLMPEEELRQILSSRKRFAEKIAEICTHPYELEKDVYLIDQDEGRKHYVKIKFYQEERKTLGIVVDMTAEIIEKRKIERERDVDLLTGLYTRRAFFSKFDALLQEPEELKTAMVLMADLDNLKYTNDHWGHDYGDKMLKAAADLLQGCDCPHNLAARLSGDEFVLVIYGAKSQQEIEDCLDCLYSHMKKSDLVMPDGEHVAVSLSGGYLYYPEHTGTSQELLKLADKAMYKVKKSTKGKFGRYRAEDDKI</sequence>
<dbReference type="GO" id="GO:0016020">
    <property type="term" value="C:membrane"/>
    <property type="evidence" value="ECO:0007669"/>
    <property type="project" value="InterPro"/>
</dbReference>
<organism evidence="4 5">
    <name type="scientific">Hominibacterium faecale</name>
    <dbReference type="NCBI Taxonomy" id="2839743"/>
    <lineage>
        <taxon>Bacteria</taxon>
        <taxon>Bacillati</taxon>
        <taxon>Bacillota</taxon>
        <taxon>Clostridia</taxon>
        <taxon>Peptostreptococcales</taxon>
        <taxon>Anaerovoracaceae</taxon>
        <taxon>Hominibacterium</taxon>
    </lineage>
</organism>
<dbReference type="GO" id="GO:0007165">
    <property type="term" value="P:signal transduction"/>
    <property type="evidence" value="ECO:0007669"/>
    <property type="project" value="InterPro"/>
</dbReference>
<dbReference type="SUPFAM" id="SSF158472">
    <property type="entry name" value="HAMP domain-like"/>
    <property type="match status" value="1"/>
</dbReference>
<dbReference type="RefSeq" id="WP_253019720.1">
    <property type="nucleotide sequence ID" value="NZ_JAOSHN010000002.1"/>
</dbReference>
<evidence type="ECO:0000259" key="3">
    <source>
        <dbReference type="PROSITE" id="PS50887"/>
    </source>
</evidence>
<dbReference type="EMBL" id="JAOSHN010000002">
    <property type="protein sequence ID" value="MCU7378033.1"/>
    <property type="molecule type" value="Genomic_DNA"/>
</dbReference>
<dbReference type="Pfam" id="PF00990">
    <property type="entry name" value="GGDEF"/>
    <property type="match status" value="1"/>
</dbReference>
<protein>
    <submittedName>
        <fullName evidence="4">GGDEF domain-containing protein</fullName>
    </submittedName>
</protein>
<comment type="caution">
    <text evidence="4">The sequence shown here is derived from an EMBL/GenBank/DDBJ whole genome shotgun (WGS) entry which is preliminary data.</text>
</comment>
<dbReference type="PANTHER" id="PTHR44757">
    <property type="entry name" value="DIGUANYLATE CYCLASE DGCP"/>
    <property type="match status" value="1"/>
</dbReference>
<dbReference type="InterPro" id="IPR000160">
    <property type="entry name" value="GGDEF_dom"/>
</dbReference>
<dbReference type="CDD" id="cd01949">
    <property type="entry name" value="GGDEF"/>
    <property type="match status" value="1"/>
</dbReference>
<dbReference type="Gene3D" id="3.30.70.270">
    <property type="match status" value="1"/>
</dbReference>
<dbReference type="SUPFAM" id="SSF55073">
    <property type="entry name" value="Nucleotide cyclase"/>
    <property type="match status" value="1"/>
</dbReference>
<feature type="domain" description="GGDEF" evidence="3">
    <location>
        <begin position="508"/>
        <end position="643"/>
    </location>
</feature>
<accession>A0A9J6QLJ3</accession>
<dbReference type="InterPro" id="IPR029787">
    <property type="entry name" value="Nucleotide_cyclase"/>
</dbReference>
<dbReference type="PROSITE" id="PS50885">
    <property type="entry name" value="HAMP"/>
    <property type="match status" value="1"/>
</dbReference>
<feature type="domain" description="HAMP" evidence="2">
    <location>
        <begin position="312"/>
        <end position="364"/>
    </location>
</feature>
<dbReference type="SMART" id="SM00304">
    <property type="entry name" value="HAMP"/>
    <property type="match status" value="1"/>
</dbReference>
<dbReference type="Proteomes" id="UP001065549">
    <property type="component" value="Unassembled WGS sequence"/>
</dbReference>
<keyword evidence="1" id="KW-0472">Membrane</keyword>
<dbReference type="PROSITE" id="PS50887">
    <property type="entry name" value="GGDEF"/>
    <property type="match status" value="1"/>
</dbReference>
<evidence type="ECO:0000256" key="1">
    <source>
        <dbReference type="SAM" id="Phobius"/>
    </source>
</evidence>
<dbReference type="PANTHER" id="PTHR44757:SF2">
    <property type="entry name" value="BIOFILM ARCHITECTURE MAINTENANCE PROTEIN MBAA"/>
    <property type="match status" value="1"/>
</dbReference>